<evidence type="ECO:0000256" key="2">
    <source>
        <dbReference type="ARBA" id="ARBA00024446"/>
    </source>
</evidence>
<evidence type="ECO:0000313" key="4">
    <source>
        <dbReference type="EMBL" id="MCC2126803.1"/>
    </source>
</evidence>
<gene>
    <name evidence="4" type="primary">pduB</name>
    <name evidence="4" type="ORF">LKD36_11560</name>
</gene>
<organism evidence="4 5">
    <name type="scientific">Hominiventricola filiformis</name>
    <dbReference type="NCBI Taxonomy" id="2885352"/>
    <lineage>
        <taxon>Bacteria</taxon>
        <taxon>Bacillati</taxon>
        <taxon>Bacillota</taxon>
        <taxon>Clostridia</taxon>
        <taxon>Lachnospirales</taxon>
        <taxon>Lachnospiraceae</taxon>
        <taxon>Hominiventricola</taxon>
    </lineage>
</organism>
<dbReference type="InterPro" id="IPR044870">
    <property type="entry name" value="BMC_CP"/>
</dbReference>
<evidence type="ECO:0000313" key="5">
    <source>
        <dbReference type="Proteomes" id="UP001198220"/>
    </source>
</evidence>
<comment type="caution">
    <text evidence="4">The sequence shown here is derived from an EMBL/GenBank/DDBJ whole genome shotgun (WGS) entry which is preliminary data.</text>
</comment>
<proteinExistence type="predicted"/>
<name>A0AAE3AB91_9FIRM</name>
<feature type="domain" description="BMC circularly permuted" evidence="3">
    <location>
        <begin position="15"/>
        <end position="130"/>
    </location>
</feature>
<dbReference type="NCBIfam" id="NF011944">
    <property type="entry name" value="PRK15415.1"/>
    <property type="match status" value="1"/>
</dbReference>
<dbReference type="Pfam" id="PF00936">
    <property type="entry name" value="BMC"/>
    <property type="match status" value="2"/>
</dbReference>
<dbReference type="InterPro" id="IPR037233">
    <property type="entry name" value="CcmK-like_sf"/>
</dbReference>
<dbReference type="PIRSF" id="PIRSF012290">
    <property type="entry name" value="EutL_PduB"/>
    <property type="match status" value="1"/>
</dbReference>
<dbReference type="InterPro" id="IPR009193">
    <property type="entry name" value="EutL_PduB"/>
</dbReference>
<evidence type="ECO:0000256" key="1">
    <source>
        <dbReference type="ARBA" id="ARBA00024322"/>
    </source>
</evidence>
<sequence>MAVSKTENCEQMKQNTMPEFVGTTVLDTIGLVIASVDPELRKKMKIKENYRSVGIISSRTGAAGQITAVDDAVKETNTEVLSIMLPRDTKGWGGHGNYIVIGAETVADARRAVEIALEKTKRNAGEIYVSDAGHLEFAYSPRADQALGFAFDIPRGKAFGFVCGSPAAIGFVMADLAVKAADVDIVKYMTPDEGTSHTNEVIVALSGETSAVKTAVMTARAAGLSLLGEMEGEVRGLGESYIK</sequence>
<dbReference type="GO" id="GO:0005198">
    <property type="term" value="F:structural molecule activity"/>
    <property type="evidence" value="ECO:0007669"/>
    <property type="project" value="InterPro"/>
</dbReference>
<keyword evidence="5" id="KW-1185">Reference proteome</keyword>
<dbReference type="SMART" id="SM00877">
    <property type="entry name" value="BMC"/>
    <property type="match status" value="2"/>
</dbReference>
<dbReference type="EMBL" id="JAJEPS010000011">
    <property type="protein sequence ID" value="MCC2126803.1"/>
    <property type="molecule type" value="Genomic_DNA"/>
</dbReference>
<dbReference type="InterPro" id="IPR000249">
    <property type="entry name" value="BMC_dom"/>
</dbReference>
<protein>
    <submittedName>
        <fullName evidence="4">Microcompartment protein PduB</fullName>
    </submittedName>
</protein>
<dbReference type="SUPFAM" id="SSF143414">
    <property type="entry name" value="CcmK-like"/>
    <property type="match status" value="2"/>
</dbReference>
<accession>A0AAE3AB91</accession>
<dbReference type="Proteomes" id="UP001198220">
    <property type="component" value="Unassembled WGS sequence"/>
</dbReference>
<dbReference type="Gene3D" id="3.30.70.1710">
    <property type="match status" value="2"/>
</dbReference>
<comment type="subcellular location">
    <subcellularLocation>
        <location evidence="1">Bacterial microcompartment</location>
    </subcellularLocation>
</comment>
<dbReference type="PROSITE" id="PS51931">
    <property type="entry name" value="BMC_CP"/>
    <property type="match status" value="1"/>
</dbReference>
<dbReference type="InterPro" id="IPR030984">
    <property type="entry name" value="PduB"/>
</dbReference>
<evidence type="ECO:0000259" key="3">
    <source>
        <dbReference type="PROSITE" id="PS51931"/>
    </source>
</evidence>
<dbReference type="AlphaFoldDB" id="A0AAE3AB91"/>
<reference evidence="4 5" key="1">
    <citation type="submission" date="2021-10" db="EMBL/GenBank/DDBJ databases">
        <title>Anaerobic single-cell dispensing facilitates the cultivation of human gut bacteria.</title>
        <authorList>
            <person name="Afrizal A."/>
        </authorList>
    </citation>
    <scope>NUCLEOTIDE SEQUENCE [LARGE SCALE GENOMIC DNA]</scope>
    <source>
        <strain evidence="4 5">CLA-AA-H276</strain>
    </source>
</reference>
<dbReference type="GO" id="GO:0031469">
    <property type="term" value="C:bacterial microcompartment"/>
    <property type="evidence" value="ECO:0007669"/>
    <property type="project" value="UniProtKB-SubCell"/>
</dbReference>
<keyword evidence="2" id="KW-1283">Bacterial microcompartment</keyword>
<dbReference type="NCBIfam" id="TIGR04501">
    <property type="entry name" value="microcomp_PduB"/>
    <property type="match status" value="1"/>
</dbReference>
<dbReference type="RefSeq" id="WP_308459714.1">
    <property type="nucleotide sequence ID" value="NZ_JAJEPS010000011.1"/>
</dbReference>